<protein>
    <submittedName>
        <fullName evidence="2">Uncharacterized protein</fullName>
    </submittedName>
</protein>
<evidence type="ECO:0000256" key="1">
    <source>
        <dbReference type="SAM" id="MobiDB-lite"/>
    </source>
</evidence>
<evidence type="ECO:0000313" key="3">
    <source>
        <dbReference type="Proteomes" id="UP000324222"/>
    </source>
</evidence>
<dbReference type="AlphaFoldDB" id="A0A5B7CPL7"/>
<dbReference type="EMBL" id="VSRR010000161">
    <property type="protein sequence ID" value="MPC11389.1"/>
    <property type="molecule type" value="Genomic_DNA"/>
</dbReference>
<comment type="caution">
    <text evidence="2">The sequence shown here is derived from an EMBL/GenBank/DDBJ whole genome shotgun (WGS) entry which is preliminary data.</text>
</comment>
<name>A0A5B7CPL7_PORTR</name>
<organism evidence="2 3">
    <name type="scientific">Portunus trituberculatus</name>
    <name type="common">Swimming crab</name>
    <name type="synonym">Neptunus trituberculatus</name>
    <dbReference type="NCBI Taxonomy" id="210409"/>
    <lineage>
        <taxon>Eukaryota</taxon>
        <taxon>Metazoa</taxon>
        <taxon>Ecdysozoa</taxon>
        <taxon>Arthropoda</taxon>
        <taxon>Crustacea</taxon>
        <taxon>Multicrustacea</taxon>
        <taxon>Malacostraca</taxon>
        <taxon>Eumalacostraca</taxon>
        <taxon>Eucarida</taxon>
        <taxon>Decapoda</taxon>
        <taxon>Pleocyemata</taxon>
        <taxon>Brachyura</taxon>
        <taxon>Eubrachyura</taxon>
        <taxon>Portunoidea</taxon>
        <taxon>Portunidae</taxon>
        <taxon>Portuninae</taxon>
        <taxon>Portunus</taxon>
    </lineage>
</organism>
<accession>A0A5B7CPL7</accession>
<gene>
    <name evidence="2" type="ORF">E2C01_004052</name>
</gene>
<sequence length="131" mass="14442">MTALNGRSFSLSITLVTLPQRKLHAQTGTFHRRARQGVRKRDSLHFMDYAIDKYNSTQENNRQPKNALALAASPQRPSAVGRGTPATCLVRFPPLLGYDRKRDTRAGATCHSGHMFTGGRGDCHASVDLHA</sequence>
<proteinExistence type="predicted"/>
<evidence type="ECO:0000313" key="2">
    <source>
        <dbReference type="EMBL" id="MPC11389.1"/>
    </source>
</evidence>
<dbReference type="Proteomes" id="UP000324222">
    <property type="component" value="Unassembled WGS sequence"/>
</dbReference>
<reference evidence="2 3" key="1">
    <citation type="submission" date="2019-05" db="EMBL/GenBank/DDBJ databases">
        <title>Another draft genome of Portunus trituberculatus and its Hox gene families provides insights of decapod evolution.</title>
        <authorList>
            <person name="Jeong J.-H."/>
            <person name="Song I."/>
            <person name="Kim S."/>
            <person name="Choi T."/>
            <person name="Kim D."/>
            <person name="Ryu S."/>
            <person name="Kim W."/>
        </authorList>
    </citation>
    <scope>NUCLEOTIDE SEQUENCE [LARGE SCALE GENOMIC DNA]</scope>
    <source>
        <tissue evidence="2">Muscle</tissue>
    </source>
</reference>
<keyword evidence="3" id="KW-1185">Reference proteome</keyword>
<feature type="compositionally biased region" description="Polar residues" evidence="1">
    <location>
        <begin position="55"/>
        <end position="64"/>
    </location>
</feature>
<feature type="region of interest" description="Disordered" evidence="1">
    <location>
        <begin position="55"/>
        <end position="84"/>
    </location>
</feature>